<feature type="region of interest" description="Disordered" evidence="2">
    <location>
        <begin position="1515"/>
        <end position="1541"/>
    </location>
</feature>
<reference evidence="4" key="1">
    <citation type="submission" date="2016-05" db="EMBL/GenBank/DDBJ databases">
        <authorList>
            <person name="Naeem Raeece"/>
        </authorList>
    </citation>
    <scope>NUCLEOTIDE SEQUENCE [LARGE SCALE GENOMIC DNA]</scope>
</reference>
<evidence type="ECO:0000313" key="4">
    <source>
        <dbReference type="Proteomes" id="UP000078550"/>
    </source>
</evidence>
<evidence type="ECO:0000313" key="3">
    <source>
        <dbReference type="EMBL" id="SBT36231.1"/>
    </source>
</evidence>
<gene>
    <name evidence="3" type="ORF">POVWA2_029120</name>
</gene>
<feature type="region of interest" description="Disordered" evidence="2">
    <location>
        <begin position="128"/>
        <end position="171"/>
    </location>
</feature>
<feature type="region of interest" description="Disordered" evidence="2">
    <location>
        <begin position="985"/>
        <end position="1048"/>
    </location>
</feature>
<accession>A0A1A8YWZ7</accession>
<protein>
    <submittedName>
        <fullName evidence="3">Transcription factor with AP2 domain(S), putative (AP2-O)</fullName>
    </submittedName>
</protein>
<feature type="coiled-coil region" evidence="1">
    <location>
        <begin position="667"/>
        <end position="694"/>
    </location>
</feature>
<proteinExistence type="predicted"/>
<feature type="compositionally biased region" description="Basic and acidic residues" evidence="2">
    <location>
        <begin position="513"/>
        <end position="543"/>
    </location>
</feature>
<keyword evidence="1" id="KW-0175">Coiled coil</keyword>
<evidence type="ECO:0000256" key="1">
    <source>
        <dbReference type="SAM" id="Coils"/>
    </source>
</evidence>
<feature type="region of interest" description="Disordered" evidence="2">
    <location>
        <begin position="508"/>
        <end position="543"/>
    </location>
</feature>
<feature type="compositionally biased region" description="Basic and acidic residues" evidence="2">
    <location>
        <begin position="1022"/>
        <end position="1048"/>
    </location>
</feature>
<evidence type="ECO:0000256" key="2">
    <source>
        <dbReference type="SAM" id="MobiDB-lite"/>
    </source>
</evidence>
<dbReference type="Proteomes" id="UP000078550">
    <property type="component" value="Unassembled WGS sequence"/>
</dbReference>
<feature type="region of interest" description="Disordered" evidence="2">
    <location>
        <begin position="306"/>
        <end position="332"/>
    </location>
</feature>
<feature type="compositionally biased region" description="Gly residues" evidence="2">
    <location>
        <begin position="988"/>
        <end position="1021"/>
    </location>
</feature>
<feature type="region of interest" description="Disordered" evidence="2">
    <location>
        <begin position="251"/>
        <end position="274"/>
    </location>
</feature>
<feature type="region of interest" description="Disordered" evidence="2">
    <location>
        <begin position="214"/>
        <end position="238"/>
    </location>
</feature>
<dbReference type="EMBL" id="FLRE01000114">
    <property type="protein sequence ID" value="SBT36231.1"/>
    <property type="molecule type" value="Genomic_DNA"/>
</dbReference>
<sequence>MNDLVNVKIVEEKENEKVIHSNEEEKINHISSDSNPNLYIHTNVRNNKSISNKDEPIYHHDSVNTSNNTENAYEEMHCRDDKSLHNSINNITENTQKEKCSHQNEKSEINEKMNNIVSSRINENHDFPISSRNIYENGNDNGYNNRSGSNNGHNEGDNNANDISRDSVYQPGISDTNAVINANSSNSYNCNGRSDGISHSAYSVINTQGEIMGEVKENSPGKAPTNDESGRSNSYRGDYWISDNRVSASYPLEYDQPRENAATSNAKEEEDCSAKDKETVFNNYAFGDAHKNVKYILEGENKSTNCKISIPSRNSSRNDNHSNDENSSDLTKNTKKNIFNNFLPKCDINLCKNSYKSDIIEKQGINEVENDHAYDNGYGAVELKNAHTLSAQRGEIKKAQEDCNFSPKSNAESNTFYSALAHKGKGDVLNCADGDNRVVGCSFGNGAPVRDDSHFCSNSIKARNSSEEERSHGDAKIVSAPTLPVNDILKDSNAQVCNNSIDFNTNDKNAPGFDDRKSDMHMADEGKSDMHMADDGKSDVHMADEGKSDMHMADDGKSDMHMADDSKTDVHIPGDSKKDVHIPGDSEKKTANYMHKVNAPSTVKNTHNIARISEKDIIEKGVENDVSNISVYDDENYACTSSIKNYDLNDAENDSFRDSRNREEVLMKKEKIHKNTEEGQKEKLKRKNEECSSTYNLNISCTYNDINIFEKTQNNSEHFPKSPIFNLSSSSLVNDINCSNFVNKDHMSEVHVASKEHSLNHKKNLSPFATSNCNSIEGFTSPNIVLENPVEFFKENTHSSEKMDMHNLSVNIDSKEENGIFPVCNSESHIDDGTHKGNYSSRLTNVDGITSVSGGSGVSSVGYVNNQHVAKYGDDESMRKDGMQYNEVENLNNGLIRKKVREETIIDDINNGNSGMINNEGFGRKVSDETIINDMIDENAVNDMNRNSILKKLSDDTIISGIHSTNEEGILKKMSDDTIVSGIHSIHTGGGEAGGGGGEGGEGGGEGGEGGEGGGEGGEGGEGGREEGGEEGREGGREEGREEGRGRITKEIVMSRMSRMSRMSEQGIYSDLKGTVDQGNSASNQQEMCKRSTAKTMSRQHTIRKTNNRNRCDSTKGENVLINQKNETIKNFPDLTAKYVPNDVTIGEGIYSSNVDSGGSICGNDSVSGKSGSGKGRSVGGHVGGSCVDYTNEKYMQWFETIYTVCTKLDDLCCKLSSGFPHSMNLWENSGKPNMRSLKSLFHKNDITMCCISSGEKNKSSVSNLSTTERGYCNGYCGGCDGNSGNYVPSGSANLNDGKEKHLSSYIRNALNGGNHTNDRNLYPTKESYSQSVVDSYLSSHNVGSGECCGERCGERCGEYPKGEERKHENGASTKMMNDYTLNGEESYNHKTNSMQEGNYGNYVKGKKNITKMNHNGLHNVVTKDALEILNLYNNGSYNKVKNEQFHQTNQYNGIFDTGGGGSMSLSHMKNMNHVDCNTGSTTNKGGIITTLSGHSANAALLGYTDDSNINDEMLNGGTDTKRRKGSKKNLGISKNGEKKTNKKVNTISRNTNKIVKNESEFEYLLDLSDKEGPNMENPEDLRCDVAGVYWDKRSWIASWYDNGKRYYKSFSAKTHGFYKSKFWAIKVRLSKVKGQTIFGKNGRKGKTNCASADNNLSFNNPIVNENNNITLSNA</sequence>
<feature type="region of interest" description="Disordered" evidence="2">
    <location>
        <begin position="1091"/>
        <end position="1115"/>
    </location>
</feature>
<feature type="compositionally biased region" description="Low complexity" evidence="2">
    <location>
        <begin position="133"/>
        <end position="161"/>
    </location>
</feature>
<organism evidence="3 4">
    <name type="scientific">Plasmodium ovale wallikeri</name>
    <dbReference type="NCBI Taxonomy" id="864142"/>
    <lineage>
        <taxon>Eukaryota</taxon>
        <taxon>Sar</taxon>
        <taxon>Alveolata</taxon>
        <taxon>Apicomplexa</taxon>
        <taxon>Aconoidasida</taxon>
        <taxon>Haemosporida</taxon>
        <taxon>Plasmodiidae</taxon>
        <taxon>Plasmodium</taxon>
        <taxon>Plasmodium (Plasmodium)</taxon>
    </lineage>
</organism>
<dbReference type="Gene3D" id="1.20.5.2050">
    <property type="match status" value="1"/>
</dbReference>
<name>A0A1A8YWZ7_PLAOA</name>